<dbReference type="GO" id="GO:0004553">
    <property type="term" value="F:hydrolase activity, hydrolyzing O-glycosyl compounds"/>
    <property type="evidence" value="ECO:0007669"/>
    <property type="project" value="InterPro"/>
</dbReference>
<dbReference type="InterPro" id="IPR050727">
    <property type="entry name" value="GH43_arabinanases"/>
</dbReference>
<evidence type="ECO:0008006" key="8">
    <source>
        <dbReference type="Google" id="ProtNLM"/>
    </source>
</evidence>
<dbReference type="Gene3D" id="2.115.10.20">
    <property type="entry name" value="Glycosyl hydrolase domain, family 43"/>
    <property type="match status" value="1"/>
</dbReference>
<comment type="similarity">
    <text evidence="2 5">Belongs to the glycosyl hydrolase 43 family.</text>
</comment>
<dbReference type="KEGG" id="psn:Pedsa_0320"/>
<evidence type="ECO:0000313" key="6">
    <source>
        <dbReference type="EMBL" id="ADY50903.1"/>
    </source>
</evidence>
<reference evidence="7" key="2">
    <citation type="submission" date="2011-02" db="EMBL/GenBank/DDBJ databases">
        <title>The complete genome of Pedobacter saltans DSM 12145.</title>
        <authorList>
            <consortium name="US DOE Joint Genome Institute (JGI-PGF)"/>
            <person name="Lucas S."/>
            <person name="Copeland A."/>
            <person name="Lapidus A."/>
            <person name="Bruce D."/>
            <person name="Goodwin L."/>
            <person name="Pitluck S."/>
            <person name="Kyrpides N."/>
            <person name="Mavromatis K."/>
            <person name="Pagani I."/>
            <person name="Ivanova N."/>
            <person name="Ovchinnikova G."/>
            <person name="Lu M."/>
            <person name="Detter J.C."/>
            <person name="Han C."/>
            <person name="Land M."/>
            <person name="Hauser L."/>
            <person name="Markowitz V."/>
            <person name="Cheng J.-F."/>
            <person name="Hugenholtz P."/>
            <person name="Woyke T."/>
            <person name="Wu D."/>
            <person name="Tindall B."/>
            <person name="Pomrenke H.G."/>
            <person name="Brambilla E."/>
            <person name="Klenk H.-P."/>
            <person name="Eisen J.A."/>
        </authorList>
    </citation>
    <scope>NUCLEOTIDE SEQUENCE [LARGE SCALE GENOMIC DNA]</scope>
    <source>
        <strain evidence="7">ATCC 51119 / DSM 12145 / JCM 21818 / LMG 10337 / NBRC 100064 / NCIMB 13643</strain>
    </source>
</reference>
<gene>
    <name evidence="6" type="ordered locus">Pedsa_0320</name>
</gene>
<dbReference type="GO" id="GO:0005975">
    <property type="term" value="P:carbohydrate metabolic process"/>
    <property type="evidence" value="ECO:0007669"/>
    <property type="project" value="InterPro"/>
</dbReference>
<organism evidence="6 7">
    <name type="scientific">Pseudopedobacter saltans (strain ATCC 51119 / DSM 12145 / JCM 21818 / CCUG 39354 / LMG 10337 / NBRC 100064 / NCIMB 13643)</name>
    <name type="common">Pedobacter saltans</name>
    <dbReference type="NCBI Taxonomy" id="762903"/>
    <lineage>
        <taxon>Bacteria</taxon>
        <taxon>Pseudomonadati</taxon>
        <taxon>Bacteroidota</taxon>
        <taxon>Sphingobacteriia</taxon>
        <taxon>Sphingobacteriales</taxon>
        <taxon>Sphingobacteriaceae</taxon>
        <taxon>Pseudopedobacter</taxon>
    </lineage>
</organism>
<comment type="pathway">
    <text evidence="1">Glycan metabolism; L-arabinan degradation.</text>
</comment>
<dbReference type="HOGENOM" id="CLU_010779_1_1_10"/>
<dbReference type="PANTHER" id="PTHR43301:SF3">
    <property type="entry name" value="ARABINAN ENDO-1,5-ALPHA-L-ARABINOSIDASE A-RELATED"/>
    <property type="match status" value="1"/>
</dbReference>
<sequence>MIKRHINRLVQLSRNIKAEKFVYTVLSLFGAFTKELLSKMGERRKIKTASFRPTGRSGEIPFRSTFEGDPSASLGMTRTFFDILSKAGLLLLLLFLFTSCQRDVYMFTSFHEPANEGLRYLYSKDGYHWNSVNGIYLKPELGTQKIMRDPSMLRDKHGVYHLVWTIGWKGNEGVGYASSKDLIHWENKKIVPVMEHEAKTVNVWAPELFYDDVEDRFIIIWASTIPYRFAKGVEAEDNNHRMYYTTTKDFETFTPTKLFSDPGFSIIDAVIVKKAQKDYVLVLKDNTRPNRNLKVAFADNPLGPFQNVSQPFSAYLTEGPSVVKVKDEWLIYFDSYGSKSYEAVATKDFKTFEKINDRISVPEGHKHGTIFKASKKDLRNLLKQEIK</sequence>
<keyword evidence="7" id="KW-1185">Reference proteome</keyword>
<dbReference type="eggNOG" id="COG3507">
    <property type="taxonomic scope" value="Bacteria"/>
</dbReference>
<evidence type="ECO:0000256" key="4">
    <source>
        <dbReference type="ARBA" id="ARBA00023295"/>
    </source>
</evidence>
<dbReference type="InterPro" id="IPR023296">
    <property type="entry name" value="Glyco_hydro_beta-prop_sf"/>
</dbReference>
<keyword evidence="3 5" id="KW-0378">Hydrolase</keyword>
<evidence type="ECO:0000256" key="2">
    <source>
        <dbReference type="ARBA" id="ARBA00009865"/>
    </source>
</evidence>
<dbReference type="CDD" id="cd08983">
    <property type="entry name" value="GH43_Bt3655-like"/>
    <property type="match status" value="1"/>
</dbReference>
<dbReference type="Pfam" id="PF04616">
    <property type="entry name" value="Glyco_hydro_43"/>
    <property type="match status" value="1"/>
</dbReference>
<dbReference type="Proteomes" id="UP000000310">
    <property type="component" value="Chromosome"/>
</dbReference>
<evidence type="ECO:0000256" key="5">
    <source>
        <dbReference type="RuleBase" id="RU361187"/>
    </source>
</evidence>
<name>F0S4E6_PSESL</name>
<dbReference type="PANTHER" id="PTHR43301">
    <property type="entry name" value="ARABINAN ENDO-1,5-ALPHA-L-ARABINOSIDASE"/>
    <property type="match status" value="1"/>
</dbReference>
<dbReference type="AlphaFoldDB" id="F0S4E6"/>
<evidence type="ECO:0000256" key="1">
    <source>
        <dbReference type="ARBA" id="ARBA00004834"/>
    </source>
</evidence>
<dbReference type="SUPFAM" id="SSF75005">
    <property type="entry name" value="Arabinanase/levansucrase/invertase"/>
    <property type="match status" value="1"/>
</dbReference>
<protein>
    <recommendedName>
        <fullName evidence="8">Arabinosidase</fullName>
    </recommendedName>
</protein>
<reference evidence="6 7" key="1">
    <citation type="journal article" date="2011" name="Stand. Genomic Sci.">
        <title>Complete genome sequence of the gliding, heparinolytic Pedobacter saltans type strain (113).</title>
        <authorList>
            <person name="Liolios K."/>
            <person name="Sikorski J."/>
            <person name="Lu M."/>
            <person name="Nolan M."/>
            <person name="Lapidus A."/>
            <person name="Lucas S."/>
            <person name="Hammon N."/>
            <person name="Deshpande S."/>
            <person name="Cheng J.F."/>
            <person name="Tapia R."/>
            <person name="Han C."/>
            <person name="Goodwin L."/>
            <person name="Pitluck S."/>
            <person name="Huntemann M."/>
            <person name="Ivanova N."/>
            <person name="Pagani I."/>
            <person name="Mavromatis K."/>
            <person name="Ovchinikova G."/>
            <person name="Pati A."/>
            <person name="Chen A."/>
            <person name="Palaniappan K."/>
            <person name="Land M."/>
            <person name="Hauser L."/>
            <person name="Brambilla E.M."/>
            <person name="Kotsyurbenko O."/>
            <person name="Rohde M."/>
            <person name="Tindall B.J."/>
            <person name="Abt B."/>
            <person name="Goker M."/>
            <person name="Detter J.C."/>
            <person name="Woyke T."/>
            <person name="Bristow J."/>
            <person name="Eisen J.A."/>
            <person name="Markowitz V."/>
            <person name="Hugenholtz P."/>
            <person name="Klenk H.P."/>
            <person name="Kyrpides N.C."/>
        </authorList>
    </citation>
    <scope>NUCLEOTIDE SEQUENCE [LARGE SCALE GENOMIC DNA]</scope>
    <source>
        <strain evidence="7">ATCC 51119 / DSM 12145 / JCM 21818 / LMG 10337 / NBRC 100064 / NCIMB 13643</strain>
    </source>
</reference>
<evidence type="ECO:0000313" key="7">
    <source>
        <dbReference type="Proteomes" id="UP000000310"/>
    </source>
</evidence>
<keyword evidence="4 5" id="KW-0326">Glycosidase</keyword>
<accession>F0S4E6</accession>
<proteinExistence type="inferred from homology"/>
<dbReference type="InterPro" id="IPR006710">
    <property type="entry name" value="Glyco_hydro_43"/>
</dbReference>
<dbReference type="STRING" id="762903.Pedsa_0320"/>
<evidence type="ECO:0000256" key="3">
    <source>
        <dbReference type="ARBA" id="ARBA00022801"/>
    </source>
</evidence>
<dbReference type="EMBL" id="CP002545">
    <property type="protein sequence ID" value="ADY50903.1"/>
    <property type="molecule type" value="Genomic_DNA"/>
</dbReference>